<dbReference type="InterPro" id="IPR020841">
    <property type="entry name" value="PKS_Beta-ketoAc_synthase_dom"/>
</dbReference>
<dbReference type="PANTHER" id="PTHR43775:SF21">
    <property type="entry name" value="NON-REDUCING POLYKETIDE SYNTHASE AUSA-RELATED"/>
    <property type="match status" value="1"/>
</dbReference>
<dbReference type="InterPro" id="IPR018201">
    <property type="entry name" value="Ketoacyl_synth_AS"/>
</dbReference>
<dbReference type="InterPro" id="IPR036736">
    <property type="entry name" value="ACP-like_sf"/>
</dbReference>
<dbReference type="InterPro" id="IPR001031">
    <property type="entry name" value="Thioesterase"/>
</dbReference>
<dbReference type="GO" id="GO:0044550">
    <property type="term" value="P:secondary metabolite biosynthetic process"/>
    <property type="evidence" value="ECO:0007669"/>
    <property type="project" value="TreeGrafter"/>
</dbReference>
<evidence type="ECO:0000313" key="11">
    <source>
        <dbReference type="EMBL" id="TDZ19626.1"/>
    </source>
</evidence>
<dbReference type="Pfam" id="PF14765">
    <property type="entry name" value="PS-DH"/>
    <property type="match status" value="1"/>
</dbReference>
<dbReference type="InterPro" id="IPR030918">
    <property type="entry name" value="PT_fungal_PKS"/>
</dbReference>
<feature type="active site" description="Proton acceptor; for dehydratase activity" evidence="6">
    <location>
        <position position="885"/>
    </location>
</feature>
<dbReference type="InterPro" id="IPR014031">
    <property type="entry name" value="Ketoacyl_synth_C"/>
</dbReference>
<dbReference type="Pfam" id="PF00975">
    <property type="entry name" value="Thioesterase"/>
    <property type="match status" value="1"/>
</dbReference>
<dbReference type="PROSITE" id="PS00012">
    <property type="entry name" value="PHOSPHOPANTETHEINE"/>
    <property type="match status" value="1"/>
</dbReference>
<comment type="pathway">
    <text evidence="1">Secondary metabolite biosynthesis.</text>
</comment>
<dbReference type="GO" id="GO:0004312">
    <property type="term" value="F:fatty acid synthase activity"/>
    <property type="evidence" value="ECO:0007669"/>
    <property type="project" value="TreeGrafter"/>
</dbReference>
<dbReference type="Gene3D" id="3.40.50.1820">
    <property type="entry name" value="alpha/beta hydrolase"/>
    <property type="match status" value="1"/>
</dbReference>
<evidence type="ECO:0000259" key="10">
    <source>
        <dbReference type="PROSITE" id="PS52019"/>
    </source>
</evidence>
<dbReference type="InterPro" id="IPR006162">
    <property type="entry name" value="Ppantetheine_attach_site"/>
</dbReference>
<evidence type="ECO:0000256" key="6">
    <source>
        <dbReference type="PROSITE-ProRule" id="PRU01363"/>
    </source>
</evidence>
<dbReference type="Proteomes" id="UP000014480">
    <property type="component" value="Unassembled WGS sequence"/>
</dbReference>
<dbReference type="GO" id="GO:0004315">
    <property type="term" value="F:3-oxoacyl-[acyl-carrier-protein] synthase activity"/>
    <property type="evidence" value="ECO:0007669"/>
    <property type="project" value="InterPro"/>
</dbReference>
<feature type="compositionally biased region" description="Polar residues" evidence="7">
    <location>
        <begin position="1183"/>
        <end position="1196"/>
    </location>
</feature>
<dbReference type="InterPro" id="IPR049900">
    <property type="entry name" value="PKS_mFAS_DH"/>
</dbReference>
<dbReference type="Pfam" id="PF02801">
    <property type="entry name" value="Ketoacyl-synt_C"/>
    <property type="match status" value="1"/>
</dbReference>
<keyword evidence="12" id="KW-1185">Reference proteome</keyword>
<comment type="caution">
    <text evidence="11">The sequence shown here is derived from an EMBL/GenBank/DDBJ whole genome shotgun (WGS) entry which is preliminary data.</text>
</comment>
<dbReference type="Gene3D" id="1.10.1200.10">
    <property type="entry name" value="ACP-like"/>
    <property type="match status" value="1"/>
</dbReference>
<dbReference type="InterPro" id="IPR016039">
    <property type="entry name" value="Thiolase-like"/>
</dbReference>
<dbReference type="Pfam" id="PF22621">
    <property type="entry name" value="CurL-like_PKS_C"/>
    <property type="match status" value="1"/>
</dbReference>
<feature type="domain" description="Carrier" evidence="8">
    <location>
        <begin position="1200"/>
        <end position="1279"/>
    </location>
</feature>
<keyword evidence="5" id="KW-0511">Multifunctional enzyme</keyword>
<dbReference type="EMBL" id="AMCV02000020">
    <property type="protein sequence ID" value="TDZ19626.1"/>
    <property type="molecule type" value="Genomic_DNA"/>
</dbReference>
<sequence length="1570" mass="170275">MPIKHGAFLNDSFSFDNSFFNISPREAISMDPQQRLLLHAAQEALEDAGYVGDSSPSSQKATTGCFIGLATGDYTDNLRNDIDVFYSPGTLRAFHSGRISFFHGFSGPSTVTDTACSSSMVSLYQACRALQTGDCTTAIAGGVNVISSPDMYLGLSRGHFLSQTGGCKPFDAAADGYCRAEGCVLFVLKRLSDAVAENDNILGVIRDVVTNQSGNAQSITHPHSPTQIDLFQRLLNQTKVDPRSISVIEAHGTGTQAGDTREMESLWHVFGPHHSVANPIVVSSIKGNVGHCEAASGAASLAKLLLMLREKDIPPQAGFNTINPHFSDLEKSGFVIPRRMIPWNHSTSTPRRAMLNNFGAAGSNASLLLEEWTRHSHTETRTRDRSSHVFRISAKSQTALRATVQQYLKFLGESPDRSLLKDVCYTATARRQAYDYRISVSCSSVQELRSKLETCEASSPPPAPSASATVFCFSGQGGFYRGAGAELMETLPSFREFVSECDSIIKGLGNESILGMFRNDASDDESLGKSERIIAEQCACVVLELALARVFMSFGITPDYVVGHSLGEYAALCIAGALSLEDTLRVVSSRARMMALYCESNASGMLACSMSPDRAGNLISTKPALSELTVACLNGVDDCVIGGPLDQISEFQGHCKACKIKTKVLDVPFAFHTKAMDPILDHLEALGRSIGFATPTVPIISNVFGCFFQAEHLTGSYFALHAREPVRFSEGLLDLQSSAPLHNALFLDIGPHPSTIPMVRSLNRHGSSTYLGTLQKSQKAWQSISATLASISLLKKIPVNWREVFAGTSASMLSGLPGHPLKGPEFFVPYREQLQSVEQGETSLPSLRTRTRFNLLPWLKPQPAPSDTFVFETTLQILGLLISGHDVGGTAICPASLFHELALEAVETAIPPLVGQTLVVTNMVFASPLVYKPSKEASVSVRLTKHPSDGGADFQVSSTSASDPTETLHCTGVVSLRDQDVFDSQQIKDAALMKRQKQYFDTVGKEHSSIFRTRVLYEVVFPRVVRYSPEYQSIHHLRVSDSNLEGIGSFKLARESGTGYVSHPVFTDSILHAAGFIANTAVKDQDVCICARVDAVEISYRDMDFGGTFQIYCSLLEVKGAFLADAIVMDASGQVIAAVRGMTFSRLRLSTFQRMLARKSTDADNEVCASPGENLQVPVDLITPSTSTKGTNTPPESRTKSTQDVDTALKKIVMDVGGFSVEDMDYNKPLDELGIDSLMQIEIASGLARAFPFADKMNHRTLSQCQTLGSLEIALGLMLQSSAEPTSVVGSPKMVNEQPPASPTPVPLTRTLSDGIGDNPVALHTCHRETTPLCLFHDGSGQITTYARLRGYDRDVFAFFDPSFGSTKKRYETIPQMAEDYVSLLSKSTHSPLMVGGWSFGGVVAFEAARQLLSKGFEVKGLVLIDSPSPVNHEPLPKEIITSITRSSRSDGQPREGKHNAALEEEFQRNASLLESYGADPSAMARMPGLKTVMLRSQDVMDTESLVGLRYDWLSSQKDRDASIAAWENLVCGHVKVLPIPGNHFEAFSPANIAETGSQLWKACQHIASS</sequence>
<keyword evidence="3" id="KW-0597">Phosphoprotein</keyword>
<dbReference type="PROSITE" id="PS52004">
    <property type="entry name" value="KS3_2"/>
    <property type="match status" value="1"/>
</dbReference>
<dbReference type="InterPro" id="IPR014030">
    <property type="entry name" value="Ketoacyl_synth_N"/>
</dbReference>
<dbReference type="SMART" id="SM00826">
    <property type="entry name" value="PKS_DH"/>
    <property type="match status" value="1"/>
</dbReference>
<dbReference type="SUPFAM" id="SSF53474">
    <property type="entry name" value="alpha/beta-Hydrolases"/>
    <property type="match status" value="1"/>
</dbReference>
<evidence type="ECO:0000256" key="5">
    <source>
        <dbReference type="ARBA" id="ARBA00023268"/>
    </source>
</evidence>
<feature type="region of interest" description="N-terminal hotdog fold" evidence="6">
    <location>
        <begin position="853"/>
        <end position="981"/>
    </location>
</feature>
<evidence type="ECO:0000256" key="2">
    <source>
        <dbReference type="ARBA" id="ARBA00022450"/>
    </source>
</evidence>
<dbReference type="NCBIfam" id="TIGR04532">
    <property type="entry name" value="PT_fungal_PKS"/>
    <property type="match status" value="1"/>
</dbReference>
<reference evidence="12" key="2">
    <citation type="journal article" date="2019" name="Mol. Plant Microbe Interact.">
        <title>Genome sequence resources for four phytopathogenic fungi from the Colletotrichum orbiculare species complex.</title>
        <authorList>
            <person name="Gan P."/>
            <person name="Tsushima A."/>
            <person name="Narusaka M."/>
            <person name="Narusaka Y."/>
            <person name="Takano Y."/>
            <person name="Kubo Y."/>
            <person name="Shirasu K."/>
        </authorList>
    </citation>
    <scope>GENOME REANNOTATION</scope>
    <source>
        <strain evidence="12">104-T / ATCC 96160 / CBS 514.97 / LARS 414 / MAFF 240422</strain>
    </source>
</reference>
<evidence type="ECO:0000256" key="4">
    <source>
        <dbReference type="ARBA" id="ARBA00022679"/>
    </source>
</evidence>
<dbReference type="InterPro" id="IPR014043">
    <property type="entry name" value="Acyl_transferase_dom"/>
</dbReference>
<evidence type="ECO:0000259" key="9">
    <source>
        <dbReference type="PROSITE" id="PS52004"/>
    </source>
</evidence>
<dbReference type="Pfam" id="PF00550">
    <property type="entry name" value="PP-binding"/>
    <property type="match status" value="1"/>
</dbReference>
<dbReference type="InterPro" id="IPR042104">
    <property type="entry name" value="PKS_dehydratase_sf"/>
</dbReference>
<feature type="active site" description="Proton donor; for dehydratase activity" evidence="6">
    <location>
        <position position="1068"/>
    </location>
</feature>
<dbReference type="SUPFAM" id="SSF52151">
    <property type="entry name" value="FabD/lysophospholipase-like"/>
    <property type="match status" value="1"/>
</dbReference>
<dbReference type="PROSITE" id="PS52019">
    <property type="entry name" value="PKS_MFAS_DH"/>
    <property type="match status" value="1"/>
</dbReference>
<dbReference type="Gene3D" id="3.40.366.10">
    <property type="entry name" value="Malonyl-Coenzyme A Acyl Carrier Protein, domain 2"/>
    <property type="match status" value="1"/>
</dbReference>
<feature type="domain" description="Ketosynthase family 3 (KS3)" evidence="9">
    <location>
        <begin position="1"/>
        <end position="371"/>
    </location>
</feature>
<dbReference type="SMART" id="SM00825">
    <property type="entry name" value="PKS_KS"/>
    <property type="match status" value="1"/>
</dbReference>
<protein>
    <submittedName>
        <fullName evidence="11">Orsellinic acid synthase ArmB</fullName>
    </submittedName>
</protein>
<dbReference type="InterPro" id="IPR029058">
    <property type="entry name" value="AB_hydrolase_fold"/>
</dbReference>
<dbReference type="Pfam" id="PF00109">
    <property type="entry name" value="ketoacyl-synt"/>
    <property type="match status" value="1"/>
</dbReference>
<dbReference type="SMART" id="SM00827">
    <property type="entry name" value="PKS_AT"/>
    <property type="match status" value="1"/>
</dbReference>
<dbReference type="InterPro" id="IPR001227">
    <property type="entry name" value="Ac_transferase_dom_sf"/>
</dbReference>
<dbReference type="Gene3D" id="3.40.47.10">
    <property type="match status" value="1"/>
</dbReference>
<dbReference type="InterPro" id="IPR016035">
    <property type="entry name" value="Acyl_Trfase/lysoPLipase"/>
</dbReference>
<feature type="region of interest" description="Disordered" evidence="7">
    <location>
        <begin position="1182"/>
        <end position="1204"/>
    </location>
</feature>
<evidence type="ECO:0000313" key="12">
    <source>
        <dbReference type="Proteomes" id="UP000014480"/>
    </source>
</evidence>
<organism evidence="11 12">
    <name type="scientific">Colletotrichum orbiculare (strain 104-T / ATCC 96160 / CBS 514.97 / LARS 414 / MAFF 240422)</name>
    <name type="common">Cucumber anthracnose fungus</name>
    <name type="synonym">Colletotrichum lagenarium</name>
    <dbReference type="NCBI Taxonomy" id="1213857"/>
    <lineage>
        <taxon>Eukaryota</taxon>
        <taxon>Fungi</taxon>
        <taxon>Dikarya</taxon>
        <taxon>Ascomycota</taxon>
        <taxon>Pezizomycotina</taxon>
        <taxon>Sordariomycetes</taxon>
        <taxon>Hypocreomycetidae</taxon>
        <taxon>Glomerellales</taxon>
        <taxon>Glomerellaceae</taxon>
        <taxon>Colletotrichum</taxon>
        <taxon>Colletotrichum orbiculare species complex</taxon>
    </lineage>
</organism>
<dbReference type="PANTHER" id="PTHR43775">
    <property type="entry name" value="FATTY ACID SYNTHASE"/>
    <property type="match status" value="1"/>
</dbReference>
<dbReference type="Gene3D" id="3.30.70.3290">
    <property type="match status" value="1"/>
</dbReference>
<dbReference type="Pfam" id="PF00698">
    <property type="entry name" value="Acyl_transf_1"/>
    <property type="match status" value="1"/>
</dbReference>
<dbReference type="InterPro" id="IPR020807">
    <property type="entry name" value="PKS_DH"/>
</dbReference>
<dbReference type="STRING" id="1213857.A0A484FP72"/>
<dbReference type="GO" id="GO:0006633">
    <property type="term" value="P:fatty acid biosynthetic process"/>
    <property type="evidence" value="ECO:0007669"/>
    <property type="project" value="InterPro"/>
</dbReference>
<dbReference type="SUPFAM" id="SSF53901">
    <property type="entry name" value="Thiolase-like"/>
    <property type="match status" value="1"/>
</dbReference>
<reference evidence="12" key="1">
    <citation type="journal article" date="2013" name="New Phytol.">
        <title>Comparative genomic and transcriptomic analyses reveal the hemibiotrophic stage shift of Colletotrichum fungi.</title>
        <authorList>
            <person name="Gan P."/>
            <person name="Ikeda K."/>
            <person name="Irieda H."/>
            <person name="Narusaka M."/>
            <person name="O'Connell R.J."/>
            <person name="Narusaka Y."/>
            <person name="Takano Y."/>
            <person name="Kubo Y."/>
            <person name="Shirasu K."/>
        </authorList>
    </citation>
    <scope>NUCLEOTIDE SEQUENCE [LARGE SCALE GENOMIC DNA]</scope>
    <source>
        <strain evidence="12">104-T / ATCC 96160 / CBS 514.97 / LARS 414 / MAFF 240422</strain>
    </source>
</reference>
<keyword evidence="2" id="KW-0596">Phosphopantetheine</keyword>
<dbReference type="PROSITE" id="PS00606">
    <property type="entry name" value="KS3_1"/>
    <property type="match status" value="1"/>
</dbReference>
<feature type="region of interest" description="C-terminal hotdog fold" evidence="6">
    <location>
        <begin position="1008"/>
        <end position="1153"/>
    </location>
</feature>
<dbReference type="SUPFAM" id="SSF47336">
    <property type="entry name" value="ACP-like"/>
    <property type="match status" value="1"/>
</dbReference>
<name>A0A484FP72_COLOR</name>
<dbReference type="OrthoDB" id="329835at2759"/>
<evidence type="ECO:0000259" key="8">
    <source>
        <dbReference type="PROSITE" id="PS50075"/>
    </source>
</evidence>
<feature type="domain" description="PKS/mFAS DH" evidence="10">
    <location>
        <begin position="853"/>
        <end position="1153"/>
    </location>
</feature>
<evidence type="ECO:0000256" key="3">
    <source>
        <dbReference type="ARBA" id="ARBA00022553"/>
    </source>
</evidence>
<dbReference type="Gene3D" id="3.10.129.110">
    <property type="entry name" value="Polyketide synthase dehydratase"/>
    <property type="match status" value="1"/>
</dbReference>
<dbReference type="InterPro" id="IPR050091">
    <property type="entry name" value="PKS_NRPS_Biosynth_Enz"/>
</dbReference>
<accession>A0A484FP72</accession>
<dbReference type="PROSITE" id="PS50075">
    <property type="entry name" value="CARRIER"/>
    <property type="match status" value="1"/>
</dbReference>
<gene>
    <name evidence="11" type="primary">armB</name>
    <name evidence="11" type="ORF">Cob_v007584</name>
</gene>
<dbReference type="CDD" id="cd00833">
    <property type="entry name" value="PKS"/>
    <property type="match status" value="1"/>
</dbReference>
<dbReference type="Gene3D" id="3.30.70.250">
    <property type="entry name" value="Malonyl-CoA ACP transacylase, ACP-binding"/>
    <property type="match status" value="1"/>
</dbReference>
<dbReference type="InterPro" id="IPR009081">
    <property type="entry name" value="PP-bd_ACP"/>
</dbReference>
<dbReference type="SUPFAM" id="SSF55048">
    <property type="entry name" value="Probable ACP-binding domain of malonyl-CoA ACP transacylase"/>
    <property type="match status" value="1"/>
</dbReference>
<dbReference type="InterPro" id="IPR016036">
    <property type="entry name" value="Malonyl_transacylase_ACP-bd"/>
</dbReference>
<proteinExistence type="predicted"/>
<dbReference type="InterPro" id="IPR049552">
    <property type="entry name" value="PKS_DH_N"/>
</dbReference>
<evidence type="ECO:0000256" key="1">
    <source>
        <dbReference type="ARBA" id="ARBA00005179"/>
    </source>
</evidence>
<dbReference type="Pfam" id="PF21089">
    <property type="entry name" value="PKS_DH_N"/>
    <property type="match status" value="1"/>
</dbReference>
<keyword evidence="4" id="KW-0808">Transferase</keyword>
<dbReference type="InterPro" id="IPR049551">
    <property type="entry name" value="PKS_DH_C"/>
</dbReference>
<evidence type="ECO:0000256" key="7">
    <source>
        <dbReference type="SAM" id="MobiDB-lite"/>
    </source>
</evidence>